<evidence type="ECO:0000256" key="5">
    <source>
        <dbReference type="ARBA" id="ARBA00022475"/>
    </source>
</evidence>
<comment type="catalytic activity">
    <reaction evidence="16 17">
        <text>di-trans,octa-cis-undecaprenyl diphosphate + H2O = di-trans,octa-cis-undecaprenyl phosphate + phosphate + H(+)</text>
        <dbReference type="Rhea" id="RHEA:28094"/>
        <dbReference type="ChEBI" id="CHEBI:15377"/>
        <dbReference type="ChEBI" id="CHEBI:15378"/>
        <dbReference type="ChEBI" id="CHEBI:43474"/>
        <dbReference type="ChEBI" id="CHEBI:58405"/>
        <dbReference type="ChEBI" id="CHEBI:60392"/>
        <dbReference type="EC" id="3.6.1.27"/>
    </reaction>
</comment>
<gene>
    <name evidence="17" type="primary">uppP</name>
    <name evidence="18" type="ORF">H6X83_12600</name>
</gene>
<evidence type="ECO:0000256" key="17">
    <source>
        <dbReference type="HAMAP-Rule" id="MF_01006"/>
    </source>
</evidence>
<keyword evidence="12 17" id="KW-0046">Antibiotic resistance</keyword>
<evidence type="ECO:0000313" key="19">
    <source>
        <dbReference type="Proteomes" id="UP000516046"/>
    </source>
</evidence>
<keyword evidence="5 17" id="KW-1003">Cell membrane</keyword>
<dbReference type="NCBIfam" id="NF001389">
    <property type="entry name" value="PRK00281.1-2"/>
    <property type="match status" value="1"/>
</dbReference>
<evidence type="ECO:0000256" key="12">
    <source>
        <dbReference type="ARBA" id="ARBA00023251"/>
    </source>
</evidence>
<evidence type="ECO:0000313" key="18">
    <source>
        <dbReference type="EMBL" id="QNO17747.1"/>
    </source>
</evidence>
<dbReference type="PANTHER" id="PTHR30622">
    <property type="entry name" value="UNDECAPRENYL-DIPHOSPHATASE"/>
    <property type="match status" value="1"/>
</dbReference>
<evidence type="ECO:0000256" key="9">
    <source>
        <dbReference type="ARBA" id="ARBA00022984"/>
    </source>
</evidence>
<keyword evidence="6 17" id="KW-0812">Transmembrane</keyword>
<evidence type="ECO:0000256" key="3">
    <source>
        <dbReference type="ARBA" id="ARBA00012374"/>
    </source>
</evidence>
<dbReference type="GO" id="GO:0005886">
    <property type="term" value="C:plasma membrane"/>
    <property type="evidence" value="ECO:0007669"/>
    <property type="project" value="UniProtKB-SubCell"/>
</dbReference>
<evidence type="ECO:0000256" key="6">
    <source>
        <dbReference type="ARBA" id="ARBA00022692"/>
    </source>
</evidence>
<dbReference type="GO" id="GO:0008360">
    <property type="term" value="P:regulation of cell shape"/>
    <property type="evidence" value="ECO:0007669"/>
    <property type="project" value="UniProtKB-KW"/>
</dbReference>
<name>A0A7G9WGD5_9FIRM</name>
<evidence type="ECO:0000256" key="13">
    <source>
        <dbReference type="ARBA" id="ARBA00023316"/>
    </source>
</evidence>
<protein>
    <recommendedName>
        <fullName evidence="4 17">Undecaprenyl-diphosphatase</fullName>
        <ecNumber evidence="3 17">3.6.1.27</ecNumber>
    </recommendedName>
    <alternativeName>
        <fullName evidence="15 17">Bacitracin resistance protein</fullName>
    </alternativeName>
    <alternativeName>
        <fullName evidence="14 17">Undecaprenyl pyrophosphate phosphatase</fullName>
    </alternativeName>
</protein>
<feature type="transmembrane region" description="Helical" evidence="17">
    <location>
        <begin position="230"/>
        <end position="251"/>
    </location>
</feature>
<comment type="miscellaneous">
    <text evidence="17">Bacitracin is thought to be involved in the inhibition of peptidoglycan synthesis by sequestering undecaprenyl diphosphate, thereby reducing the pool of lipid carrier available.</text>
</comment>
<dbReference type="HAMAP" id="MF_01006">
    <property type="entry name" value="Undec_diphosphatase"/>
    <property type="match status" value="1"/>
</dbReference>
<evidence type="ECO:0000256" key="16">
    <source>
        <dbReference type="ARBA" id="ARBA00047594"/>
    </source>
</evidence>
<keyword evidence="13 17" id="KW-0961">Cell wall biogenesis/degradation</keyword>
<evidence type="ECO:0000256" key="4">
    <source>
        <dbReference type="ARBA" id="ARBA00021581"/>
    </source>
</evidence>
<feature type="transmembrane region" description="Helical" evidence="17">
    <location>
        <begin position="263"/>
        <end position="282"/>
    </location>
</feature>
<dbReference type="NCBIfam" id="NF001391">
    <property type="entry name" value="PRK00281.1-5"/>
    <property type="match status" value="1"/>
</dbReference>
<evidence type="ECO:0000256" key="10">
    <source>
        <dbReference type="ARBA" id="ARBA00022989"/>
    </source>
</evidence>
<feature type="transmembrane region" description="Helical" evidence="17">
    <location>
        <begin position="90"/>
        <end position="110"/>
    </location>
</feature>
<comment type="similarity">
    <text evidence="2 17">Belongs to the UppP family.</text>
</comment>
<keyword evidence="7 17" id="KW-0378">Hydrolase</keyword>
<dbReference type="NCBIfam" id="NF001390">
    <property type="entry name" value="PRK00281.1-4"/>
    <property type="match status" value="1"/>
</dbReference>
<keyword evidence="19" id="KW-1185">Reference proteome</keyword>
<dbReference type="AlphaFoldDB" id="A0A7G9WGD5"/>
<dbReference type="GO" id="GO:0009252">
    <property type="term" value="P:peptidoglycan biosynthetic process"/>
    <property type="evidence" value="ECO:0007669"/>
    <property type="project" value="UniProtKB-KW"/>
</dbReference>
<evidence type="ECO:0000256" key="2">
    <source>
        <dbReference type="ARBA" id="ARBA00010621"/>
    </source>
</evidence>
<dbReference type="GO" id="GO:0050380">
    <property type="term" value="F:undecaprenyl-diphosphatase activity"/>
    <property type="evidence" value="ECO:0007669"/>
    <property type="project" value="UniProtKB-UniRule"/>
</dbReference>
<dbReference type="RefSeq" id="WP_212506811.1">
    <property type="nucleotide sequence ID" value="NZ_CP060696.1"/>
</dbReference>
<reference evidence="18 19" key="1">
    <citation type="submission" date="2020-08" db="EMBL/GenBank/DDBJ databases">
        <authorList>
            <person name="Ren C."/>
            <person name="Gu Y."/>
            <person name="Xu Y."/>
        </authorList>
    </citation>
    <scope>NUCLEOTIDE SEQUENCE [LARGE SCALE GENOMIC DNA]</scope>
    <source>
        <strain evidence="18 19">LBM18003</strain>
    </source>
</reference>
<feature type="transmembrane region" description="Helical" evidence="17">
    <location>
        <begin position="49"/>
        <end position="70"/>
    </location>
</feature>
<dbReference type="GO" id="GO:0046677">
    <property type="term" value="P:response to antibiotic"/>
    <property type="evidence" value="ECO:0007669"/>
    <property type="project" value="UniProtKB-UniRule"/>
</dbReference>
<organism evidence="18 19">
    <name type="scientific">Caproicibacterium amylolyticum</name>
    <dbReference type="NCBI Taxonomy" id="2766537"/>
    <lineage>
        <taxon>Bacteria</taxon>
        <taxon>Bacillati</taxon>
        <taxon>Bacillota</taxon>
        <taxon>Clostridia</taxon>
        <taxon>Eubacteriales</taxon>
        <taxon>Oscillospiraceae</taxon>
        <taxon>Caproicibacterium</taxon>
    </lineage>
</organism>
<keyword evidence="8 17" id="KW-0133">Cell shape</keyword>
<evidence type="ECO:0000256" key="15">
    <source>
        <dbReference type="ARBA" id="ARBA00032932"/>
    </source>
</evidence>
<feature type="transmembrane region" description="Helical" evidence="17">
    <location>
        <begin position="192"/>
        <end position="210"/>
    </location>
</feature>
<dbReference type="InterPro" id="IPR003824">
    <property type="entry name" value="UppP"/>
</dbReference>
<evidence type="ECO:0000256" key="7">
    <source>
        <dbReference type="ARBA" id="ARBA00022801"/>
    </source>
</evidence>
<dbReference type="EMBL" id="CP060696">
    <property type="protein sequence ID" value="QNO17747.1"/>
    <property type="molecule type" value="Genomic_DNA"/>
</dbReference>
<dbReference type="KEGG" id="caml:H6X83_12600"/>
<dbReference type="Proteomes" id="UP000516046">
    <property type="component" value="Chromosome"/>
</dbReference>
<dbReference type="PANTHER" id="PTHR30622:SF3">
    <property type="entry name" value="UNDECAPRENYL-DIPHOSPHATASE"/>
    <property type="match status" value="1"/>
</dbReference>
<keyword evidence="11 17" id="KW-0472">Membrane</keyword>
<dbReference type="GO" id="GO:0071555">
    <property type="term" value="P:cell wall organization"/>
    <property type="evidence" value="ECO:0007669"/>
    <property type="project" value="UniProtKB-KW"/>
</dbReference>
<feature type="transmembrane region" description="Helical" evidence="17">
    <location>
        <begin position="153"/>
        <end position="171"/>
    </location>
</feature>
<evidence type="ECO:0000256" key="11">
    <source>
        <dbReference type="ARBA" id="ARBA00023136"/>
    </source>
</evidence>
<feature type="transmembrane region" description="Helical" evidence="17">
    <location>
        <begin position="117"/>
        <end position="138"/>
    </location>
</feature>
<dbReference type="NCBIfam" id="TIGR00753">
    <property type="entry name" value="undec_PP_bacA"/>
    <property type="match status" value="1"/>
</dbReference>
<accession>A0A7G9WGD5</accession>
<proteinExistence type="inferred from homology"/>
<comment type="subcellular location">
    <subcellularLocation>
        <location evidence="1 17">Cell membrane</location>
        <topology evidence="1 17">Multi-pass membrane protein</topology>
    </subcellularLocation>
</comment>
<sequence length="286" mass="31726">MPILEFFKAIILGIIEGITEWLPISSTGHMILFNSFWPMDPALYRGKKAFIDLFLVVIQLGAILAVMVLYRHKLNPFSRRKTSEQKKGTWNLWFKVFIGSIPCGIVGVLFEKTIKTNLFNAQVVAAMLIIYGVLFIVIENMRKKPRLQSTDAITYQVAFFIGLFECLSLIPGTSRSGSTILGAILLGCARPAAAEFSFFLAIPAMIVASLKDVYDYFKVWGAGFSAMEAGVLLLGMAVAFIVSIFAVKGLMKFVRKHDFKAFGWYRIALGAAVILLSFTPILKVTA</sequence>
<evidence type="ECO:0000256" key="14">
    <source>
        <dbReference type="ARBA" id="ARBA00032707"/>
    </source>
</evidence>
<evidence type="ECO:0000256" key="1">
    <source>
        <dbReference type="ARBA" id="ARBA00004651"/>
    </source>
</evidence>
<comment type="function">
    <text evidence="17">Catalyzes the dephosphorylation of undecaprenyl diphosphate (UPP). Confers resistance to bacitracin.</text>
</comment>
<dbReference type="EC" id="3.6.1.27" evidence="3 17"/>
<evidence type="ECO:0000256" key="8">
    <source>
        <dbReference type="ARBA" id="ARBA00022960"/>
    </source>
</evidence>
<dbReference type="Pfam" id="PF02673">
    <property type="entry name" value="BacA"/>
    <property type="match status" value="1"/>
</dbReference>
<keyword evidence="10 17" id="KW-1133">Transmembrane helix</keyword>
<keyword evidence="9 17" id="KW-0573">Peptidoglycan synthesis</keyword>